<protein>
    <submittedName>
        <fullName evidence="4">SPTPN2</fullName>
    </submittedName>
</protein>
<accession>Q9Y1X1</accession>
<feature type="compositionally biased region" description="Polar residues" evidence="1">
    <location>
        <begin position="584"/>
        <end position="622"/>
    </location>
</feature>
<dbReference type="Gene3D" id="3.90.190.10">
    <property type="entry name" value="Protein tyrosine phosphatase superfamily"/>
    <property type="match status" value="1"/>
</dbReference>
<feature type="domain" description="Tyrosine specific protein phosphatases" evidence="3">
    <location>
        <begin position="86"/>
        <end position="158"/>
    </location>
</feature>
<dbReference type="SMART" id="SM00194">
    <property type="entry name" value="PTPc"/>
    <property type="match status" value="1"/>
</dbReference>
<dbReference type="EMBL" id="AB019130">
    <property type="protein sequence ID" value="BAA82563.1"/>
    <property type="molecule type" value="mRNA"/>
</dbReference>
<feature type="compositionally biased region" description="Pro residues" evidence="1">
    <location>
        <begin position="449"/>
        <end position="460"/>
    </location>
</feature>
<reference evidence="4" key="1">
    <citation type="journal article" date="1999" name="J. Mol. Evol.">
        <title>Multiple protein tyrosine phosphatases in sponges and explosive gene duplication in the early evolution of animals before the parazoan-eumetazoan split.</title>
        <authorList>
            <person name="Ono K."/>
            <person name="Suga H."/>
            <person name="Iwabe N."/>
            <person name="Kuma K."/>
            <person name="Miyata T."/>
        </authorList>
    </citation>
    <scope>NUCLEOTIDE SEQUENCE</scope>
</reference>
<feature type="region of interest" description="Disordered" evidence="1">
    <location>
        <begin position="175"/>
        <end position="279"/>
    </location>
</feature>
<dbReference type="InterPro" id="IPR003595">
    <property type="entry name" value="Tyr_Pase_cat"/>
</dbReference>
<dbReference type="InterPro" id="IPR000387">
    <property type="entry name" value="Tyr_Pase_dom"/>
</dbReference>
<feature type="non-terminal residue" evidence="4">
    <location>
        <position position="1"/>
    </location>
</feature>
<sequence>EQRVKCVVMTTNIIEKDSKKCEKYWPEPGHTLRFGAITVSGIQQKQEEGFILSKLTLAHDSEPQQHQVYHFHYTLWPDFGSPPSTVEFNALVKQFSLFSSNHPILAHCSAGLGRTGVLVAVHTALEYHKAGHKVDLPAIVRRMRRQRGGMIQTPEQYQFCYQAIADTLVSKRLQRVGSEPSIKSPQARSDRPFSEPTQGQDTPRTKRHKMYLQHNLPPPPEAPPPLLVQQTGSFSSSETLLHPSPAPMSPPPENSSASALISSPGASPTSPANMVAMTNLSPGNTATPFVLSLLAGSPSATTSVVPSQVDPPPVSDKASEGTVPIQSPPPPSSSPPPPISPMSPPETSPVPSKLPLVLLTPPPLTDDADMDEDDRILYESRHPRVKPYKREVVQELTKTVGLKETIGAASSNKPNVGTKKSLTLTRVGESKTLHQTTPPAFDSSHPTEQAPPPPAQPPPSKESEALPSPPAPSQNQEQHTNELPQPPNSTEELAGFTLPDDCDSFSLDYKPIPAQKKDFKSKTQQKQVSEPPGTSRRAPPQFEASRKPLSPSETDSSHKQHSRFRTSQEPSAETSVKPPLQQVPPETSQHSQLKSDIVENSLSHSGNLPSQEPHPTNLASTKSDGERSKKGVGKLNIPELFVAMASERQPPASKKIASVRNGGTAPLVQEASIKQEPATLGTRQPEPLVKPPIITQQDTNRSSQDTPETLPPIPQAETNTLVLELIKQLEAGKKTPASSINLKPSDPVTESNKKMPIASLINSKPIQPTPEITKGMSSTNVKPSEPVSETTKRTPIASLTNPKPHISSTSSADAQAVSSTPGEVQGTVAQLKRLFAS</sequence>
<feature type="region of interest" description="Disordered" evidence="1">
    <location>
        <begin position="735"/>
        <end position="826"/>
    </location>
</feature>
<feature type="compositionally biased region" description="Polar residues" evidence="1">
    <location>
        <begin position="694"/>
        <end position="707"/>
    </location>
</feature>
<dbReference type="InterPro" id="IPR000242">
    <property type="entry name" value="PTP_cat"/>
</dbReference>
<dbReference type="PRINTS" id="PR00700">
    <property type="entry name" value="PRTYPHPHTASE"/>
</dbReference>
<feature type="region of interest" description="Disordered" evidence="1">
    <location>
        <begin position="668"/>
        <end position="716"/>
    </location>
</feature>
<dbReference type="PROSITE" id="PS50055">
    <property type="entry name" value="TYR_PHOSPHATASE_PTP"/>
    <property type="match status" value="1"/>
</dbReference>
<feature type="domain" description="Tyrosine-protein phosphatase" evidence="2">
    <location>
        <begin position="1"/>
        <end position="167"/>
    </location>
</feature>
<dbReference type="CDD" id="cd00047">
    <property type="entry name" value="PTPc"/>
    <property type="match status" value="1"/>
</dbReference>
<feature type="compositionally biased region" description="Polar residues" evidence="1">
    <location>
        <begin position="565"/>
        <end position="574"/>
    </location>
</feature>
<evidence type="ECO:0000313" key="4">
    <source>
        <dbReference type="EMBL" id="BAA82563.1"/>
    </source>
</evidence>
<dbReference type="Pfam" id="PF00102">
    <property type="entry name" value="Y_phosphatase"/>
    <property type="match status" value="1"/>
</dbReference>
<dbReference type="SUPFAM" id="SSF52799">
    <property type="entry name" value="(Phosphotyrosine protein) phosphatases II"/>
    <property type="match status" value="1"/>
</dbReference>
<feature type="compositionally biased region" description="Polar residues" evidence="1">
    <location>
        <begin position="474"/>
        <end position="491"/>
    </location>
</feature>
<dbReference type="InterPro" id="IPR050348">
    <property type="entry name" value="Protein-Tyr_Phosphatase"/>
</dbReference>
<dbReference type="PANTHER" id="PTHR19134">
    <property type="entry name" value="RECEPTOR-TYPE TYROSINE-PROTEIN PHOSPHATASE"/>
    <property type="match status" value="1"/>
</dbReference>
<feature type="compositionally biased region" description="Pro residues" evidence="1">
    <location>
        <begin position="244"/>
        <end position="253"/>
    </location>
</feature>
<organism evidence="4">
    <name type="scientific">Ephydatia fluviatilis</name>
    <dbReference type="NCBI Taxonomy" id="31330"/>
    <lineage>
        <taxon>Eukaryota</taxon>
        <taxon>Metazoa</taxon>
        <taxon>Porifera</taxon>
        <taxon>Demospongiae</taxon>
        <taxon>Heteroscleromorpha</taxon>
        <taxon>Spongillida</taxon>
        <taxon>Spongillidae</taxon>
        <taxon>Ephydatia</taxon>
    </lineage>
</organism>
<name>Q9Y1X1_9METZ</name>
<proteinExistence type="evidence at transcript level"/>
<dbReference type="AlphaFoldDB" id="Q9Y1X1"/>
<feature type="compositionally biased region" description="Polar residues" evidence="1">
    <location>
        <begin position="797"/>
        <end position="822"/>
    </location>
</feature>
<feature type="compositionally biased region" description="Pro residues" evidence="1">
    <location>
        <begin position="216"/>
        <end position="226"/>
    </location>
</feature>
<dbReference type="PROSITE" id="PS50056">
    <property type="entry name" value="TYR_PHOSPHATASE_2"/>
    <property type="match status" value="1"/>
</dbReference>
<feature type="compositionally biased region" description="Polar residues" evidence="1">
    <location>
        <begin position="260"/>
        <end position="279"/>
    </location>
</feature>
<feature type="compositionally biased region" description="Polar residues" evidence="1">
    <location>
        <begin position="408"/>
        <end position="424"/>
    </location>
</feature>
<evidence type="ECO:0000259" key="2">
    <source>
        <dbReference type="PROSITE" id="PS50055"/>
    </source>
</evidence>
<dbReference type="GO" id="GO:0004725">
    <property type="term" value="F:protein tyrosine phosphatase activity"/>
    <property type="evidence" value="ECO:0007669"/>
    <property type="project" value="InterPro"/>
</dbReference>
<feature type="compositionally biased region" description="Low complexity" evidence="1">
    <location>
        <begin position="349"/>
        <end position="359"/>
    </location>
</feature>
<feature type="region of interest" description="Disordered" evidence="1">
    <location>
        <begin position="401"/>
        <end position="632"/>
    </location>
</feature>
<dbReference type="PANTHER" id="PTHR19134:SF534">
    <property type="entry name" value="LD27988P"/>
    <property type="match status" value="1"/>
</dbReference>
<feature type="region of interest" description="Disordered" evidence="1">
    <location>
        <begin position="298"/>
        <end position="371"/>
    </location>
</feature>
<evidence type="ECO:0000259" key="3">
    <source>
        <dbReference type="PROSITE" id="PS50056"/>
    </source>
</evidence>
<dbReference type="SMART" id="SM00404">
    <property type="entry name" value="PTPc_motif"/>
    <property type="match status" value="1"/>
</dbReference>
<feature type="compositionally biased region" description="Polar residues" evidence="1">
    <location>
        <begin position="228"/>
        <end position="239"/>
    </location>
</feature>
<evidence type="ECO:0000256" key="1">
    <source>
        <dbReference type="SAM" id="MobiDB-lite"/>
    </source>
</evidence>
<dbReference type="InterPro" id="IPR029021">
    <property type="entry name" value="Prot-tyrosine_phosphatase-like"/>
</dbReference>
<feature type="compositionally biased region" description="Pro residues" evidence="1">
    <location>
        <begin position="326"/>
        <end position="348"/>
    </location>
</feature>